<dbReference type="Proteomes" id="UP000304864">
    <property type="component" value="Chromosome"/>
</dbReference>
<evidence type="ECO:0000256" key="6">
    <source>
        <dbReference type="ARBA" id="ARBA00049880"/>
    </source>
</evidence>
<evidence type="ECO:0000313" key="8">
    <source>
        <dbReference type="EMBL" id="QCU90719.1"/>
    </source>
</evidence>
<dbReference type="SUPFAM" id="SSF55729">
    <property type="entry name" value="Acyl-CoA N-acyltransferases (Nat)"/>
    <property type="match status" value="1"/>
</dbReference>
<evidence type="ECO:0000313" key="9">
    <source>
        <dbReference type="Proteomes" id="UP000304864"/>
    </source>
</evidence>
<keyword evidence="5" id="KW-0012">Acyltransferase</keyword>
<dbReference type="InterPro" id="IPR016181">
    <property type="entry name" value="Acyl_CoA_acyltransferase"/>
</dbReference>
<dbReference type="Gene3D" id="3.40.630.30">
    <property type="match status" value="1"/>
</dbReference>
<keyword evidence="3" id="KW-1277">Toxin-antitoxin system</keyword>
<comment type="similarity">
    <text evidence="1">Belongs to the acetyltransferase family. GNAT subfamily.</text>
</comment>
<sequence>MKLQTNSEQLPQDSGIQFNILEYPRHIVHEFELSDPEDSLTHFIKEQAFEFDRLLISKTYVAEIGRKVIGFISLTCTEIKFEDDVADDSGHPVNNFQSKPAVKITRLAVDQRYQRQGIGQILLAQSFSLVVDTIRETVGCRFLVLDARKDKIDWYQSFGFELVGTHENMMRECPIMFLDLRDLVER</sequence>
<reference evidence="8 9" key="1">
    <citation type="submission" date="2019-05" db="EMBL/GenBank/DDBJ databases">
        <title>Thiomicrorhabdus sediminis sp. nov, a novel sulfur-oxidizing bacterium isolated from coastal sediment.</title>
        <authorList>
            <person name="Liu X."/>
        </authorList>
    </citation>
    <scope>NUCLEOTIDE SEQUENCE [LARGE SCALE GENOMIC DNA]</scope>
    <source>
        <strain evidence="8 9">G1</strain>
    </source>
</reference>
<organism evidence="8 9">
    <name type="scientific">Thiomicrorhabdus sediminis</name>
    <dbReference type="NCBI Taxonomy" id="2580412"/>
    <lineage>
        <taxon>Bacteria</taxon>
        <taxon>Pseudomonadati</taxon>
        <taxon>Pseudomonadota</taxon>
        <taxon>Gammaproteobacteria</taxon>
        <taxon>Thiotrichales</taxon>
        <taxon>Piscirickettsiaceae</taxon>
        <taxon>Thiomicrorhabdus</taxon>
    </lineage>
</organism>
<evidence type="ECO:0000256" key="1">
    <source>
        <dbReference type="ARBA" id="ARBA00009342"/>
    </source>
</evidence>
<comment type="catalytic activity">
    <reaction evidence="6">
        <text>glycyl-tRNA(Gly) + acetyl-CoA = N-acetylglycyl-tRNA(Gly) + CoA + H(+)</text>
        <dbReference type="Rhea" id="RHEA:81867"/>
        <dbReference type="Rhea" id="RHEA-COMP:9683"/>
        <dbReference type="Rhea" id="RHEA-COMP:19766"/>
        <dbReference type="ChEBI" id="CHEBI:15378"/>
        <dbReference type="ChEBI" id="CHEBI:57287"/>
        <dbReference type="ChEBI" id="CHEBI:57288"/>
        <dbReference type="ChEBI" id="CHEBI:78522"/>
        <dbReference type="ChEBI" id="CHEBI:232036"/>
    </reaction>
</comment>
<dbReference type="PANTHER" id="PTHR36449">
    <property type="entry name" value="ACETYLTRANSFERASE-RELATED"/>
    <property type="match status" value="1"/>
</dbReference>
<protein>
    <submittedName>
        <fullName evidence="8">GNAT family N-acetyltransferase</fullName>
    </submittedName>
</protein>
<dbReference type="EMBL" id="CP040602">
    <property type="protein sequence ID" value="QCU90719.1"/>
    <property type="molecule type" value="Genomic_DNA"/>
</dbReference>
<evidence type="ECO:0000256" key="2">
    <source>
        <dbReference type="ARBA" id="ARBA00022491"/>
    </source>
</evidence>
<evidence type="ECO:0000256" key="3">
    <source>
        <dbReference type="ARBA" id="ARBA00022649"/>
    </source>
</evidence>
<dbReference type="KEGG" id="thig:FE785_08800"/>
<dbReference type="InterPro" id="IPR000182">
    <property type="entry name" value="GNAT_dom"/>
</dbReference>
<name>A0A4P9K6S8_9GAMM</name>
<keyword evidence="9" id="KW-1185">Reference proteome</keyword>
<dbReference type="Pfam" id="PF13508">
    <property type="entry name" value="Acetyltransf_7"/>
    <property type="match status" value="1"/>
</dbReference>
<keyword evidence="4 8" id="KW-0808">Transferase</keyword>
<proteinExistence type="inferred from homology"/>
<evidence type="ECO:0000256" key="5">
    <source>
        <dbReference type="ARBA" id="ARBA00023315"/>
    </source>
</evidence>
<accession>A0A4P9K6S8</accession>
<dbReference type="PROSITE" id="PS51186">
    <property type="entry name" value="GNAT"/>
    <property type="match status" value="1"/>
</dbReference>
<dbReference type="PANTHER" id="PTHR36449:SF1">
    <property type="entry name" value="ACETYLTRANSFERASE"/>
    <property type="match status" value="1"/>
</dbReference>
<feature type="domain" description="N-acetyltransferase" evidence="7">
    <location>
        <begin position="1"/>
        <end position="181"/>
    </location>
</feature>
<evidence type="ECO:0000256" key="4">
    <source>
        <dbReference type="ARBA" id="ARBA00022679"/>
    </source>
</evidence>
<dbReference type="GO" id="GO:0016747">
    <property type="term" value="F:acyltransferase activity, transferring groups other than amino-acyl groups"/>
    <property type="evidence" value="ECO:0007669"/>
    <property type="project" value="InterPro"/>
</dbReference>
<dbReference type="CDD" id="cd04301">
    <property type="entry name" value="NAT_SF"/>
    <property type="match status" value="1"/>
</dbReference>
<evidence type="ECO:0000259" key="7">
    <source>
        <dbReference type="PROSITE" id="PS51186"/>
    </source>
</evidence>
<dbReference type="OrthoDB" id="9799147at2"/>
<dbReference type="AlphaFoldDB" id="A0A4P9K6S8"/>
<keyword evidence="2" id="KW-0678">Repressor</keyword>
<gene>
    <name evidence="8" type="ORF">FE785_08800</name>
</gene>